<name>A0A9Q0BL24_9MUSC</name>
<proteinExistence type="predicted"/>
<evidence type="ECO:0000313" key="2">
    <source>
        <dbReference type="EMBL" id="KAI8036127.1"/>
    </source>
</evidence>
<keyword evidence="3" id="KW-1185">Reference proteome</keyword>
<organism evidence="2 3">
    <name type="scientific">Drosophila gunungcola</name>
    <name type="common">fruit fly</name>
    <dbReference type="NCBI Taxonomy" id="103775"/>
    <lineage>
        <taxon>Eukaryota</taxon>
        <taxon>Metazoa</taxon>
        <taxon>Ecdysozoa</taxon>
        <taxon>Arthropoda</taxon>
        <taxon>Hexapoda</taxon>
        <taxon>Insecta</taxon>
        <taxon>Pterygota</taxon>
        <taxon>Neoptera</taxon>
        <taxon>Endopterygota</taxon>
        <taxon>Diptera</taxon>
        <taxon>Brachycera</taxon>
        <taxon>Muscomorpha</taxon>
        <taxon>Ephydroidea</taxon>
        <taxon>Drosophilidae</taxon>
        <taxon>Drosophila</taxon>
        <taxon>Sophophora</taxon>
    </lineage>
</organism>
<feature type="compositionally biased region" description="Polar residues" evidence="1">
    <location>
        <begin position="16"/>
        <end position="27"/>
    </location>
</feature>
<evidence type="ECO:0000313" key="3">
    <source>
        <dbReference type="Proteomes" id="UP001059596"/>
    </source>
</evidence>
<evidence type="ECO:0000256" key="1">
    <source>
        <dbReference type="SAM" id="MobiDB-lite"/>
    </source>
</evidence>
<accession>A0A9Q0BL24</accession>
<protein>
    <submittedName>
        <fullName evidence="2">Uncharacterized protein</fullName>
    </submittedName>
</protein>
<feature type="compositionally biased region" description="Acidic residues" evidence="1">
    <location>
        <begin position="28"/>
        <end position="43"/>
    </location>
</feature>
<sequence>MGRRLQIGSKSHKSRLQLQTTGINSTTVDDDDDEDEDEDEDDPSTLIESYRFWRGSCLGRFGPLSLSLSPSPFPSPPLQKGEWQEKGVGPIPSADS</sequence>
<comment type="caution">
    <text evidence="2">The sequence shown here is derived from an EMBL/GenBank/DDBJ whole genome shotgun (WGS) entry which is preliminary data.</text>
</comment>
<dbReference type="EMBL" id="JAMKOV010000022">
    <property type="protein sequence ID" value="KAI8036127.1"/>
    <property type="molecule type" value="Genomic_DNA"/>
</dbReference>
<gene>
    <name evidence="2" type="ORF">M5D96_010987</name>
</gene>
<feature type="region of interest" description="Disordered" evidence="1">
    <location>
        <begin position="64"/>
        <end position="96"/>
    </location>
</feature>
<feature type="region of interest" description="Disordered" evidence="1">
    <location>
        <begin position="1"/>
        <end position="46"/>
    </location>
</feature>
<reference evidence="2" key="1">
    <citation type="journal article" date="2023" name="Genome Biol. Evol.">
        <title>Long-read-based Genome Assembly of Drosophila gunungcola Reveals Fewer Chemosensory Genes in Flower-breeding Species.</title>
        <authorList>
            <person name="Negi A."/>
            <person name="Liao B.Y."/>
            <person name="Yeh S.D."/>
        </authorList>
    </citation>
    <scope>NUCLEOTIDE SEQUENCE</scope>
    <source>
        <strain evidence="2">Sukarami</strain>
    </source>
</reference>
<dbReference type="AlphaFoldDB" id="A0A9Q0BL24"/>
<dbReference type="Proteomes" id="UP001059596">
    <property type="component" value="Unassembled WGS sequence"/>
</dbReference>